<name>A0ABS0D0A7_9NOCA</name>
<dbReference type="InterPro" id="IPR014030">
    <property type="entry name" value="Ketoacyl_synth_N"/>
</dbReference>
<evidence type="ECO:0000259" key="6">
    <source>
        <dbReference type="PROSITE" id="PS50075"/>
    </source>
</evidence>
<evidence type="ECO:0000256" key="1">
    <source>
        <dbReference type="ARBA" id="ARBA00022450"/>
    </source>
</evidence>
<feature type="region of interest" description="Disordered" evidence="5">
    <location>
        <begin position="56"/>
        <end position="76"/>
    </location>
</feature>
<dbReference type="RefSeq" id="WP_195131760.1">
    <property type="nucleotide sequence ID" value="NZ_JADLQX010000018.1"/>
</dbReference>
<dbReference type="Pfam" id="PF16197">
    <property type="entry name" value="KAsynt_C_assoc"/>
    <property type="match status" value="1"/>
</dbReference>
<dbReference type="PANTHER" id="PTHR43775">
    <property type="entry name" value="FATTY ACID SYNTHASE"/>
    <property type="match status" value="1"/>
</dbReference>
<dbReference type="Proteomes" id="UP000702209">
    <property type="component" value="Unassembled WGS sequence"/>
</dbReference>
<dbReference type="CDD" id="cd00833">
    <property type="entry name" value="PKS"/>
    <property type="match status" value="1"/>
</dbReference>
<dbReference type="EMBL" id="JADLQX010000018">
    <property type="protein sequence ID" value="MBF6300523.1"/>
    <property type="molecule type" value="Genomic_DNA"/>
</dbReference>
<dbReference type="PANTHER" id="PTHR43775:SF37">
    <property type="entry name" value="SI:DKEY-61P9.11"/>
    <property type="match status" value="1"/>
</dbReference>
<evidence type="ECO:0008006" key="10">
    <source>
        <dbReference type="Google" id="ProtNLM"/>
    </source>
</evidence>
<feature type="compositionally biased region" description="Low complexity" evidence="5">
    <location>
        <begin position="613"/>
        <end position="629"/>
    </location>
</feature>
<dbReference type="SMART" id="SM00825">
    <property type="entry name" value="PKS_KS"/>
    <property type="match status" value="1"/>
</dbReference>
<keyword evidence="4" id="KW-0511">Multifunctional enzyme</keyword>
<dbReference type="PROSITE" id="PS50075">
    <property type="entry name" value="CARRIER"/>
    <property type="match status" value="1"/>
</dbReference>
<dbReference type="InterPro" id="IPR020806">
    <property type="entry name" value="PKS_PP-bd"/>
</dbReference>
<evidence type="ECO:0000313" key="9">
    <source>
        <dbReference type="Proteomes" id="UP000702209"/>
    </source>
</evidence>
<gene>
    <name evidence="8" type="ORF">IU459_23680</name>
</gene>
<dbReference type="InterPro" id="IPR020841">
    <property type="entry name" value="PKS_Beta-ketoAc_synthase_dom"/>
</dbReference>
<feature type="domain" description="Carrier" evidence="6">
    <location>
        <begin position="718"/>
        <end position="792"/>
    </location>
</feature>
<sequence>MKKSKRRTRHQQEQRDTPVRAAEPIAVVGMSCRFAGGADSPEALWRLLIEETDAVADAPPPGRWPGDYRDPDRSAAGKTVSVAGGYLPDVAGFDAEFFGITPREAADMDPQQRLALELAWEAFEDAGIRPDRVPETGVYFANKFNDYRAVKLARGATAITPFSSTGDVEGVIANRVSYFLGLDGPSMTVNASCAGSLVAVHLACQALRAGESALAVAGGVQLNLIPETAVGLSALGVLSPRGRSRTFDASADGYVRGEGGAVVVLKPLTHALRDGDRVYCTLLGSATNNNGNHRSMPASSAEGQRQLLRRACARAGVDPITIDYVEAHGTGTAVGDRAELSALAEVYGTGRAPDAPLTIGSIKTNIGHTEAAAGMAGLVKVALALSHRRIPRSLHFDRAPGDFDLAAAGLRVADTALPWPPHDGPARAAVSAFGFGGSNAHVIVEAAPHAAPVIASQVQERLVVLSACTEAALRTHARRLRDHLVSEPGILLGDLAHTLATRTPLRHRLSVVAEDVGRVVEFLDSYLDRADDADDRENEVLSRVLSAALRPGTVDRRELLAAAGILFRRGVEPDWAAVNPPGTPISLPTYPFQRQRHWVTAEARAAEPGVARSESSATSSPPAEPTASTGRSTPRRATDHGDPDNESSADYSVLVEPHGPSSRRASIEQRTESGTAPNESSSSAAGAVEAAFPAADSALRERPSEPGEPADTVQPDTATLTVVVTTELAEVVGIAADRVDVRRNFDQLGIGSVHAVELSARLSARLGIDVPAAIIWGCPTVELLAAELGARLAPVRLAESSGPASPVAVLEPTLSEEALSTAELLALSRELLG</sequence>
<feature type="region of interest" description="Disordered" evidence="5">
    <location>
        <begin position="603"/>
        <end position="717"/>
    </location>
</feature>
<evidence type="ECO:0000256" key="4">
    <source>
        <dbReference type="ARBA" id="ARBA00023268"/>
    </source>
</evidence>
<feature type="compositionally biased region" description="Low complexity" evidence="5">
    <location>
        <begin position="680"/>
        <end position="695"/>
    </location>
</feature>
<accession>A0ABS0D0A7</accession>
<keyword evidence="9" id="KW-1185">Reference proteome</keyword>
<evidence type="ECO:0000313" key="8">
    <source>
        <dbReference type="EMBL" id="MBF6300523.1"/>
    </source>
</evidence>
<dbReference type="Gene3D" id="3.30.70.3290">
    <property type="match status" value="1"/>
</dbReference>
<evidence type="ECO:0000256" key="2">
    <source>
        <dbReference type="ARBA" id="ARBA00022553"/>
    </source>
</evidence>
<keyword evidence="1" id="KW-0596">Phosphopantetheine</keyword>
<dbReference type="InterPro" id="IPR014031">
    <property type="entry name" value="Ketoacyl_synth_C"/>
</dbReference>
<dbReference type="Pfam" id="PF00109">
    <property type="entry name" value="ketoacyl-synt"/>
    <property type="match status" value="1"/>
</dbReference>
<feature type="compositionally biased region" description="Basic and acidic residues" evidence="5">
    <location>
        <begin position="66"/>
        <end position="75"/>
    </location>
</feature>
<dbReference type="PROSITE" id="PS52004">
    <property type="entry name" value="KS3_2"/>
    <property type="match status" value="1"/>
</dbReference>
<dbReference type="SMART" id="SM01294">
    <property type="entry name" value="PKS_PP_betabranch"/>
    <property type="match status" value="1"/>
</dbReference>
<evidence type="ECO:0000256" key="5">
    <source>
        <dbReference type="SAM" id="MobiDB-lite"/>
    </source>
</evidence>
<dbReference type="InterPro" id="IPR050091">
    <property type="entry name" value="PKS_NRPS_Biosynth_Enz"/>
</dbReference>
<feature type="domain" description="Ketosynthase family 3 (KS3)" evidence="7">
    <location>
        <begin position="22"/>
        <end position="446"/>
    </location>
</feature>
<dbReference type="Pfam" id="PF00550">
    <property type="entry name" value="PP-binding"/>
    <property type="match status" value="1"/>
</dbReference>
<dbReference type="SMART" id="SM00823">
    <property type="entry name" value="PKS_PP"/>
    <property type="match status" value="1"/>
</dbReference>
<feature type="region of interest" description="Disordered" evidence="5">
    <location>
        <begin position="1"/>
        <end position="22"/>
    </location>
</feature>
<protein>
    <recommendedName>
        <fullName evidence="10">Carrier domain-containing protein</fullName>
    </recommendedName>
</protein>
<dbReference type="Gene3D" id="1.10.1200.10">
    <property type="entry name" value="ACP-like"/>
    <property type="match status" value="1"/>
</dbReference>
<organism evidence="8 9">
    <name type="scientific">Nocardia amamiensis</name>
    <dbReference type="NCBI Taxonomy" id="404578"/>
    <lineage>
        <taxon>Bacteria</taxon>
        <taxon>Bacillati</taxon>
        <taxon>Actinomycetota</taxon>
        <taxon>Actinomycetes</taxon>
        <taxon>Mycobacteriales</taxon>
        <taxon>Nocardiaceae</taxon>
        <taxon>Nocardia</taxon>
    </lineage>
</organism>
<dbReference type="InterPro" id="IPR036736">
    <property type="entry name" value="ACP-like_sf"/>
</dbReference>
<evidence type="ECO:0000259" key="7">
    <source>
        <dbReference type="PROSITE" id="PS52004"/>
    </source>
</evidence>
<reference evidence="8 9" key="1">
    <citation type="submission" date="2020-10" db="EMBL/GenBank/DDBJ databases">
        <title>Identification of Nocardia species via Next-generation sequencing and recognition of intraspecies genetic diversity.</title>
        <authorList>
            <person name="Li P."/>
            <person name="Li P."/>
            <person name="Lu B."/>
        </authorList>
    </citation>
    <scope>NUCLEOTIDE SEQUENCE [LARGE SCALE GENOMIC DNA]</scope>
    <source>
        <strain evidence="8 9">BJ06-0157</strain>
    </source>
</reference>
<dbReference type="InterPro" id="IPR016039">
    <property type="entry name" value="Thiolase-like"/>
</dbReference>
<proteinExistence type="predicted"/>
<dbReference type="SUPFAM" id="SSF47336">
    <property type="entry name" value="ACP-like"/>
    <property type="match status" value="1"/>
</dbReference>
<dbReference type="SUPFAM" id="SSF53901">
    <property type="entry name" value="Thiolase-like"/>
    <property type="match status" value="1"/>
</dbReference>
<keyword evidence="3" id="KW-0808">Transferase</keyword>
<comment type="caution">
    <text evidence="8">The sequence shown here is derived from an EMBL/GenBank/DDBJ whole genome shotgun (WGS) entry which is preliminary data.</text>
</comment>
<dbReference type="Gene3D" id="3.40.47.10">
    <property type="match status" value="1"/>
</dbReference>
<dbReference type="Pfam" id="PF02801">
    <property type="entry name" value="Ketoacyl-synt_C"/>
    <property type="match status" value="1"/>
</dbReference>
<dbReference type="InterPro" id="IPR032821">
    <property type="entry name" value="PKS_assoc"/>
</dbReference>
<dbReference type="InterPro" id="IPR009081">
    <property type="entry name" value="PP-bd_ACP"/>
</dbReference>
<evidence type="ECO:0000256" key="3">
    <source>
        <dbReference type="ARBA" id="ARBA00022679"/>
    </source>
</evidence>
<keyword evidence="2" id="KW-0597">Phosphoprotein</keyword>